<protein>
    <submittedName>
        <fullName evidence="1">Uncharacterized protein</fullName>
    </submittedName>
</protein>
<reference evidence="1" key="1">
    <citation type="submission" date="2020-04" db="EMBL/GenBank/DDBJ databases">
        <authorList>
            <person name="Chiriac C."/>
            <person name="Salcher M."/>
            <person name="Ghai R."/>
            <person name="Kavagutti S V."/>
        </authorList>
    </citation>
    <scope>NUCLEOTIDE SEQUENCE</scope>
</reference>
<accession>A0A6J5N561</accession>
<dbReference type="EMBL" id="LR796624">
    <property type="protein sequence ID" value="CAB4154650.1"/>
    <property type="molecule type" value="Genomic_DNA"/>
</dbReference>
<name>A0A6J5N561_9CAUD</name>
<gene>
    <name evidence="1" type="ORF">UFOVP649_19</name>
</gene>
<evidence type="ECO:0000313" key="1">
    <source>
        <dbReference type="EMBL" id="CAB4154650.1"/>
    </source>
</evidence>
<proteinExistence type="predicted"/>
<organism evidence="1">
    <name type="scientific">uncultured Caudovirales phage</name>
    <dbReference type="NCBI Taxonomy" id="2100421"/>
    <lineage>
        <taxon>Viruses</taxon>
        <taxon>Duplodnaviria</taxon>
        <taxon>Heunggongvirae</taxon>
        <taxon>Uroviricota</taxon>
        <taxon>Caudoviricetes</taxon>
        <taxon>Peduoviridae</taxon>
        <taxon>Maltschvirus</taxon>
        <taxon>Maltschvirus maltsch</taxon>
    </lineage>
</organism>
<sequence>MKQRFVIYHLYQAHHWEQIFSEQMGLLMLSGLLDNTEVIVSVNGSSPLPKGPYKQVYREDGFSEKPSLLMARHYAESFPESQILYFHSKGISHPTKNQDDWRMMMQHFILMDWRRACLLLDDHDVVGVNWRSFPVEHSSGNYWWANASHLLKLDPAFLNDHDRMSQEFWIGSIPAKVHNMHETGLDHYNQACPSSSYCSRYFQP</sequence>